<evidence type="ECO:0000313" key="2">
    <source>
        <dbReference type="Proteomes" id="UP000507470"/>
    </source>
</evidence>
<name>A0A6J7ZYG9_MYTCO</name>
<sequence length="163" mass="18737">MDENQFLKFQKQTYGNPVLERSTVKLGTLQNALPIKGEFKTVIRNETCGTETKFIVVKGEIKSPPLISKLTLIELGMLQIRADGSFTKPNHLRILDKKKKKQDVMIVTEQDRGKIKHIKITENLRKKESVTATQEMFIGNRSTPATRRSRYKALINRLIRTQL</sequence>
<proteinExistence type="predicted"/>
<dbReference type="EMBL" id="CACVKT020000226">
    <property type="protein sequence ID" value="CAC5357721.1"/>
    <property type="molecule type" value="Genomic_DNA"/>
</dbReference>
<reference evidence="1 2" key="1">
    <citation type="submission" date="2020-06" db="EMBL/GenBank/DDBJ databases">
        <authorList>
            <person name="Li R."/>
            <person name="Bekaert M."/>
        </authorList>
    </citation>
    <scope>NUCLEOTIDE SEQUENCE [LARGE SCALE GENOMIC DNA]</scope>
    <source>
        <strain evidence="2">wild</strain>
    </source>
</reference>
<dbReference type="AlphaFoldDB" id="A0A6J7ZYG9"/>
<keyword evidence="2" id="KW-1185">Reference proteome</keyword>
<dbReference type="Proteomes" id="UP000507470">
    <property type="component" value="Unassembled WGS sequence"/>
</dbReference>
<accession>A0A6J7ZYG9</accession>
<evidence type="ECO:0000313" key="1">
    <source>
        <dbReference type="EMBL" id="CAC5357721.1"/>
    </source>
</evidence>
<organism evidence="1 2">
    <name type="scientific">Mytilus coruscus</name>
    <name type="common">Sea mussel</name>
    <dbReference type="NCBI Taxonomy" id="42192"/>
    <lineage>
        <taxon>Eukaryota</taxon>
        <taxon>Metazoa</taxon>
        <taxon>Spiralia</taxon>
        <taxon>Lophotrochozoa</taxon>
        <taxon>Mollusca</taxon>
        <taxon>Bivalvia</taxon>
        <taxon>Autobranchia</taxon>
        <taxon>Pteriomorphia</taxon>
        <taxon>Mytilida</taxon>
        <taxon>Mytiloidea</taxon>
        <taxon>Mytilidae</taxon>
        <taxon>Mytilinae</taxon>
        <taxon>Mytilus</taxon>
    </lineage>
</organism>
<dbReference type="OrthoDB" id="5989380at2759"/>
<gene>
    <name evidence="1" type="ORF">MCOR_1264</name>
</gene>
<protein>
    <submittedName>
        <fullName evidence="1">Uncharacterized protein</fullName>
    </submittedName>
</protein>